<feature type="compositionally biased region" description="Basic and acidic residues" evidence="1">
    <location>
        <begin position="336"/>
        <end position="347"/>
    </location>
</feature>
<name>F4RTD7_MELLP</name>
<dbReference type="RefSeq" id="XP_007412488.1">
    <property type="nucleotide sequence ID" value="XM_007412426.1"/>
</dbReference>
<accession>F4RTD7</accession>
<dbReference type="Proteomes" id="UP000001072">
    <property type="component" value="Unassembled WGS sequence"/>
</dbReference>
<keyword evidence="3" id="KW-1185">Reference proteome</keyword>
<dbReference type="AlphaFoldDB" id="F4RTD7"/>
<dbReference type="EMBL" id="GL883119">
    <property type="protein sequence ID" value="EGG04359.1"/>
    <property type="molecule type" value="Genomic_DNA"/>
</dbReference>
<dbReference type="VEuPathDB" id="FungiDB:MELLADRAFT_108528"/>
<gene>
    <name evidence="2" type="ORF">MELLADRAFT_108528</name>
</gene>
<protein>
    <submittedName>
        <fullName evidence="2">Uncharacterized protein</fullName>
    </submittedName>
</protein>
<proteinExistence type="predicted"/>
<sequence>MKFLPVPVQQSQWTMRRRPRNIVYQEKLTDTKIIYELAMCFINMSSLQISFDTAARTAMTATHLNYEMFYDDSEWQYGPISKYFQIPPNRCVLPERWVKNPRIKFGEQGWMNGSHLTNDRRDLQYVARLSRSILIEPVSDYPRLVRNLVKKESIDLIASWNFIKARDQQTSVPTEQVLHQSMKDVFERQSMELKKLWKPTESLLREVETMEASVEESIHQHLLEGPLSIWRRIGIQWGTKKIGLYYNTKSDTQTATNKTQRSDPEIESWYHYTTHQYYRVIKSIQEKLKFKPVIFLLSDNLESAFTSIATYMLQYPIEKQYNLIVAPDSHSVDPSSESHPEKKRKEDRIDDVADYVRDLTFAIEHLDVITCSLEQSETCNLIFLLGGSARAMDKDPTIRSIDERWYPTSSRASIDELALGLSNSHEKLVELARKLAKDSKNYQIKSCIMPSTKMTQDYPSKSRPRIQTRFHCGIKPHLLDPSRWIAPPRAGLRGYCVDRVGSIPGYDLSPRVQDLDGSPFSLRQWKPRAREGPQHPLRPLKSAKPMNESDVGETSLITWETISRPTLVIGKRSRGNEDDEEYCPHQIHYSFTVGPRPTTSRKKLRRTKSCSTGSLLSERDITDFSKHEVKPTSVQDQDNQISISQRSRSFEISLQNRKKFTKRPPDVCIQHPNTYHLD</sequence>
<dbReference type="InParanoid" id="F4RTD7"/>
<evidence type="ECO:0000256" key="1">
    <source>
        <dbReference type="SAM" id="MobiDB-lite"/>
    </source>
</evidence>
<evidence type="ECO:0000313" key="2">
    <source>
        <dbReference type="EMBL" id="EGG04359.1"/>
    </source>
</evidence>
<feature type="region of interest" description="Disordered" evidence="1">
    <location>
        <begin position="526"/>
        <end position="549"/>
    </location>
</feature>
<reference evidence="3" key="1">
    <citation type="journal article" date="2011" name="Proc. Natl. Acad. Sci. U.S.A.">
        <title>Obligate biotrophy features unraveled by the genomic analysis of rust fungi.</title>
        <authorList>
            <person name="Duplessis S."/>
            <person name="Cuomo C.A."/>
            <person name="Lin Y.-C."/>
            <person name="Aerts A."/>
            <person name="Tisserant E."/>
            <person name="Veneault-Fourrey C."/>
            <person name="Joly D.L."/>
            <person name="Hacquard S."/>
            <person name="Amselem J."/>
            <person name="Cantarel B.L."/>
            <person name="Chiu R."/>
            <person name="Coutinho P.M."/>
            <person name="Feau N."/>
            <person name="Field M."/>
            <person name="Frey P."/>
            <person name="Gelhaye E."/>
            <person name="Goldberg J."/>
            <person name="Grabherr M.G."/>
            <person name="Kodira C.D."/>
            <person name="Kohler A."/>
            <person name="Kuees U."/>
            <person name="Lindquist E.A."/>
            <person name="Lucas S.M."/>
            <person name="Mago R."/>
            <person name="Mauceli E."/>
            <person name="Morin E."/>
            <person name="Murat C."/>
            <person name="Pangilinan J.L."/>
            <person name="Park R."/>
            <person name="Pearson M."/>
            <person name="Quesneville H."/>
            <person name="Rouhier N."/>
            <person name="Sakthikumar S."/>
            <person name="Salamov A.A."/>
            <person name="Schmutz J."/>
            <person name="Selles B."/>
            <person name="Shapiro H."/>
            <person name="Tanguay P."/>
            <person name="Tuskan G.A."/>
            <person name="Henrissat B."/>
            <person name="Van de Peer Y."/>
            <person name="Rouze P."/>
            <person name="Ellis J.G."/>
            <person name="Dodds P.N."/>
            <person name="Schein J.E."/>
            <person name="Zhong S."/>
            <person name="Hamelin R.C."/>
            <person name="Grigoriev I.V."/>
            <person name="Szabo L.J."/>
            <person name="Martin F."/>
        </authorList>
    </citation>
    <scope>NUCLEOTIDE SEQUENCE [LARGE SCALE GENOMIC DNA]</scope>
    <source>
        <strain evidence="3">98AG31 / pathotype 3-4-7</strain>
    </source>
</reference>
<evidence type="ECO:0000313" key="3">
    <source>
        <dbReference type="Proteomes" id="UP000001072"/>
    </source>
</evidence>
<dbReference type="HOGENOM" id="CLU_405473_0_0_1"/>
<organism evidence="3">
    <name type="scientific">Melampsora larici-populina (strain 98AG31 / pathotype 3-4-7)</name>
    <name type="common">Poplar leaf rust fungus</name>
    <dbReference type="NCBI Taxonomy" id="747676"/>
    <lineage>
        <taxon>Eukaryota</taxon>
        <taxon>Fungi</taxon>
        <taxon>Dikarya</taxon>
        <taxon>Basidiomycota</taxon>
        <taxon>Pucciniomycotina</taxon>
        <taxon>Pucciniomycetes</taxon>
        <taxon>Pucciniales</taxon>
        <taxon>Melampsoraceae</taxon>
        <taxon>Melampsora</taxon>
    </lineage>
</organism>
<dbReference type="KEGG" id="mlr:MELLADRAFT_108528"/>
<dbReference type="GeneID" id="18923486"/>
<feature type="region of interest" description="Disordered" evidence="1">
    <location>
        <begin position="328"/>
        <end position="347"/>
    </location>
</feature>
<dbReference type="OrthoDB" id="2505419at2759"/>